<evidence type="ECO:0000259" key="1">
    <source>
        <dbReference type="Pfam" id="PF14065"/>
    </source>
</evidence>
<organism evidence="2 3">
    <name type="scientific">Trinickia terrae</name>
    <dbReference type="NCBI Taxonomy" id="2571161"/>
    <lineage>
        <taxon>Bacteria</taxon>
        <taxon>Pseudomonadati</taxon>
        <taxon>Pseudomonadota</taxon>
        <taxon>Betaproteobacteria</taxon>
        <taxon>Burkholderiales</taxon>
        <taxon>Burkholderiaceae</taxon>
        <taxon>Trinickia</taxon>
    </lineage>
</organism>
<evidence type="ECO:0000313" key="3">
    <source>
        <dbReference type="Proteomes" id="UP000305539"/>
    </source>
</evidence>
<sequence length="192" mass="20418">MIDKTLSFLLDELNGYFSLHLQSHDKVAVLSSLANADGSPVAGLSGKLILTLVNIGKEAAAPALGIPTRADGGGYVRNAAPLNLNLYIMVSASFGSYMDSLRMLSGALGFFQGRPSFDSQSCAGRFPPNLEKLSAELVSISTQEMNNLWGILGAKYLPSAVFKLRMITLQQGWADAMVPEVLKPEASVGPRA</sequence>
<gene>
    <name evidence="2" type="ORF">FAZ69_13265</name>
</gene>
<comment type="caution">
    <text evidence="2">The sequence shown here is derived from an EMBL/GenBank/DDBJ whole genome shotgun (WGS) entry which is preliminary data.</text>
</comment>
<dbReference type="OrthoDB" id="7560784at2"/>
<accession>A0A4U1I5U1</accession>
<name>A0A4U1I5U1_9BURK</name>
<proteinExistence type="predicted"/>
<dbReference type="Proteomes" id="UP000305539">
    <property type="component" value="Unassembled WGS sequence"/>
</dbReference>
<dbReference type="InterPro" id="IPR025351">
    <property type="entry name" value="Pvc16_N"/>
</dbReference>
<dbReference type="RefSeq" id="WP_136895141.1">
    <property type="nucleotide sequence ID" value="NZ_SWJE01000006.1"/>
</dbReference>
<dbReference type="EMBL" id="SWJE01000006">
    <property type="protein sequence ID" value="TKC88716.1"/>
    <property type="molecule type" value="Genomic_DNA"/>
</dbReference>
<dbReference type="AlphaFoldDB" id="A0A4U1I5U1"/>
<dbReference type="Pfam" id="PF14065">
    <property type="entry name" value="Pvc16_N"/>
    <property type="match status" value="1"/>
</dbReference>
<reference evidence="2 3" key="1">
    <citation type="submission" date="2019-04" db="EMBL/GenBank/DDBJ databases">
        <title>Trinickia sp. 7GSK02, isolated from subtropical forest soil.</title>
        <authorList>
            <person name="Gao Z.-H."/>
            <person name="Qiu L.-H."/>
        </authorList>
    </citation>
    <scope>NUCLEOTIDE SEQUENCE [LARGE SCALE GENOMIC DNA]</scope>
    <source>
        <strain evidence="2 3">7GSK02</strain>
    </source>
</reference>
<keyword evidence="3" id="KW-1185">Reference proteome</keyword>
<protein>
    <submittedName>
        <fullName evidence="2">DUF4255 domain-containing protein</fullName>
    </submittedName>
</protein>
<evidence type="ECO:0000313" key="2">
    <source>
        <dbReference type="EMBL" id="TKC88716.1"/>
    </source>
</evidence>
<feature type="domain" description="Pvc16 N-terminal" evidence="1">
    <location>
        <begin position="9"/>
        <end position="171"/>
    </location>
</feature>